<evidence type="ECO:0000313" key="4">
    <source>
        <dbReference type="Proteomes" id="UP000838763"/>
    </source>
</evidence>
<reference evidence="3" key="1">
    <citation type="submission" date="2022-11" db="EMBL/GenBank/DDBJ databases">
        <authorList>
            <person name="Scott C."/>
            <person name="Bruce N."/>
        </authorList>
    </citation>
    <scope>NUCLEOTIDE SEQUENCE</scope>
</reference>
<dbReference type="InterPro" id="IPR003892">
    <property type="entry name" value="CUE"/>
</dbReference>
<dbReference type="CDD" id="cd14279">
    <property type="entry name" value="CUE"/>
    <property type="match status" value="1"/>
</dbReference>
<protein>
    <recommendedName>
        <fullName evidence="2">CUE domain-containing protein</fullName>
    </recommendedName>
</protein>
<evidence type="ECO:0000313" key="3">
    <source>
        <dbReference type="EMBL" id="CAI4217441.1"/>
    </source>
</evidence>
<keyword evidence="4" id="KW-1185">Reference proteome</keyword>
<accession>A0A9P1H8J3</accession>
<dbReference type="Proteomes" id="UP000838763">
    <property type="component" value="Unassembled WGS sequence"/>
</dbReference>
<dbReference type="PROSITE" id="PS51140">
    <property type="entry name" value="CUE"/>
    <property type="match status" value="1"/>
</dbReference>
<evidence type="ECO:0000259" key="2">
    <source>
        <dbReference type="PROSITE" id="PS51140"/>
    </source>
</evidence>
<feature type="region of interest" description="Disordered" evidence="1">
    <location>
        <begin position="181"/>
        <end position="203"/>
    </location>
</feature>
<sequence length="277" mass="30062">MSQNLVEEFRTRLDEPLILAITSEYDLTNPQSLKEVRNILLELASGSISNEVSEPPANGLTADANGYATDNSTEPTSSYMALNPELSGTEQSLGGCCSQGEDVGGDFAPTSPQIGAQRRATDDSKIAELVSMFPGLGLDKIQGALDRSIGDVSGAMDELLALPYVEPPEQKKPAIDAFFRPSDDDASCSPTKNKRKKKGKGGHRARILTMKEGALSERAVNEIMFISERLDIPYDMAMETYRDNNCSQVVAIIAILDEYIDQGSRHRVKPSCLNSVI</sequence>
<dbReference type="OrthoDB" id="4080456at2759"/>
<dbReference type="EMBL" id="CALLCH030000016">
    <property type="protein sequence ID" value="CAI4217441.1"/>
    <property type="molecule type" value="Genomic_DNA"/>
</dbReference>
<dbReference type="GO" id="GO:0043130">
    <property type="term" value="F:ubiquitin binding"/>
    <property type="evidence" value="ECO:0007669"/>
    <property type="project" value="InterPro"/>
</dbReference>
<proteinExistence type="predicted"/>
<feature type="compositionally biased region" description="Basic residues" evidence="1">
    <location>
        <begin position="192"/>
        <end position="203"/>
    </location>
</feature>
<name>A0A9P1H8J3_9PEZI</name>
<gene>
    <name evidence="3" type="ORF">PPNO1_LOCUS7052</name>
</gene>
<evidence type="ECO:0000256" key="1">
    <source>
        <dbReference type="SAM" id="MobiDB-lite"/>
    </source>
</evidence>
<feature type="domain" description="CUE" evidence="2">
    <location>
        <begin position="121"/>
        <end position="164"/>
    </location>
</feature>
<comment type="caution">
    <text evidence="3">The sequence shown here is derived from an EMBL/GenBank/DDBJ whole genome shotgun (WGS) entry which is preliminary data.</text>
</comment>
<organism evidence="3 4">
    <name type="scientific">Parascedosporium putredinis</name>
    <dbReference type="NCBI Taxonomy" id="1442378"/>
    <lineage>
        <taxon>Eukaryota</taxon>
        <taxon>Fungi</taxon>
        <taxon>Dikarya</taxon>
        <taxon>Ascomycota</taxon>
        <taxon>Pezizomycotina</taxon>
        <taxon>Sordariomycetes</taxon>
        <taxon>Hypocreomycetidae</taxon>
        <taxon>Microascales</taxon>
        <taxon>Microascaceae</taxon>
        <taxon>Parascedosporium</taxon>
    </lineage>
</organism>
<dbReference type="AlphaFoldDB" id="A0A9P1H8J3"/>